<dbReference type="EMBL" id="FQWZ01000008">
    <property type="protein sequence ID" value="SHH30639.1"/>
    <property type="molecule type" value="Genomic_DNA"/>
</dbReference>
<dbReference type="RefSeq" id="WP_072899300.1">
    <property type="nucleotide sequence ID" value="NZ_FQWZ01000008.1"/>
</dbReference>
<evidence type="ECO:0000259" key="3">
    <source>
        <dbReference type="Pfam" id="PF00881"/>
    </source>
</evidence>
<keyword evidence="2" id="KW-0560">Oxidoreductase</keyword>
<dbReference type="Gene3D" id="3.40.109.10">
    <property type="entry name" value="NADH Oxidase"/>
    <property type="match status" value="1"/>
</dbReference>
<dbReference type="STRING" id="490188.SAMN04488068_3245"/>
<gene>
    <name evidence="4" type="ORF">SAMN04488068_3245</name>
</gene>
<dbReference type="Proteomes" id="UP000199758">
    <property type="component" value="Unassembled WGS sequence"/>
</dbReference>
<feature type="domain" description="Nitroreductase" evidence="3">
    <location>
        <begin position="20"/>
        <end position="63"/>
    </location>
</feature>
<dbReference type="SUPFAM" id="SSF55469">
    <property type="entry name" value="FMN-dependent nitroreductase-like"/>
    <property type="match status" value="1"/>
</dbReference>
<evidence type="ECO:0000256" key="2">
    <source>
        <dbReference type="ARBA" id="ARBA00023002"/>
    </source>
</evidence>
<evidence type="ECO:0000313" key="4">
    <source>
        <dbReference type="EMBL" id="SHH30639.1"/>
    </source>
</evidence>
<keyword evidence="5" id="KW-1185">Reference proteome</keyword>
<dbReference type="PANTHER" id="PTHR43673">
    <property type="entry name" value="NAD(P)H NITROREDUCTASE YDGI-RELATED"/>
    <property type="match status" value="1"/>
</dbReference>
<dbReference type="CDD" id="cd02138">
    <property type="entry name" value="TdsD-like"/>
    <property type="match status" value="1"/>
</dbReference>
<comment type="similarity">
    <text evidence="1">Belongs to the nitroreductase family.</text>
</comment>
<sequence>MIKGSQTRTADHAVEPLFVDRWSPRAMSGEAIEPAQLMRLFEAARWAPSAMNAQPWRLLYARRDTQQWPLFFDLLVPANQLWVSQAAALVLIVSDKAQGTHSFDTGAAWQNLALQGMAQGLVVHGMAGFDYAAAATRLQIPEGFKVEAMVAIGKPGPLSALPEKLQSRESPSPRRPLSETICEGVFTFQ</sequence>
<dbReference type="PANTHER" id="PTHR43673:SF10">
    <property type="entry name" value="NADH DEHYDROGENASE_NAD(P)H NITROREDUCTASE XCC3605-RELATED"/>
    <property type="match status" value="1"/>
</dbReference>
<organism evidence="4 5">
    <name type="scientific">Hydrocarboniphaga daqingensis</name>
    <dbReference type="NCBI Taxonomy" id="490188"/>
    <lineage>
        <taxon>Bacteria</taxon>
        <taxon>Pseudomonadati</taxon>
        <taxon>Pseudomonadota</taxon>
        <taxon>Gammaproteobacteria</taxon>
        <taxon>Nevskiales</taxon>
        <taxon>Nevskiaceae</taxon>
        <taxon>Hydrocarboniphaga</taxon>
    </lineage>
</organism>
<dbReference type="InterPro" id="IPR000415">
    <property type="entry name" value="Nitroreductase-like"/>
</dbReference>
<name>A0A1M5RWT1_9GAMM</name>
<dbReference type="GO" id="GO:0016491">
    <property type="term" value="F:oxidoreductase activity"/>
    <property type="evidence" value="ECO:0007669"/>
    <property type="project" value="UniProtKB-KW"/>
</dbReference>
<proteinExistence type="inferred from homology"/>
<protein>
    <submittedName>
        <fullName evidence="4">Nitroreductase</fullName>
    </submittedName>
</protein>
<evidence type="ECO:0000256" key="1">
    <source>
        <dbReference type="ARBA" id="ARBA00007118"/>
    </source>
</evidence>
<accession>A0A1M5RWT1</accession>
<evidence type="ECO:0000313" key="5">
    <source>
        <dbReference type="Proteomes" id="UP000199758"/>
    </source>
</evidence>
<dbReference type="Pfam" id="PF00881">
    <property type="entry name" value="Nitroreductase"/>
    <property type="match status" value="1"/>
</dbReference>
<dbReference type="InterPro" id="IPR029479">
    <property type="entry name" value="Nitroreductase"/>
</dbReference>
<reference evidence="4 5" key="1">
    <citation type="submission" date="2016-11" db="EMBL/GenBank/DDBJ databases">
        <authorList>
            <person name="Jaros S."/>
            <person name="Januszkiewicz K."/>
            <person name="Wedrychowicz H."/>
        </authorList>
    </citation>
    <scope>NUCLEOTIDE SEQUENCE [LARGE SCALE GENOMIC DNA]</scope>
    <source>
        <strain evidence="4 5">CGMCC 1.7049</strain>
    </source>
</reference>
<dbReference type="OrthoDB" id="9802510at2"/>
<dbReference type="AlphaFoldDB" id="A0A1M5RWT1"/>